<evidence type="ECO:0000256" key="5">
    <source>
        <dbReference type="ARBA" id="ARBA00022723"/>
    </source>
</evidence>
<evidence type="ECO:0000256" key="6">
    <source>
        <dbReference type="ARBA" id="ARBA00023004"/>
    </source>
</evidence>
<dbReference type="PANTHER" id="PTHR43011">
    <property type="entry name" value="IRON-SULFUR CLUSTER ASSEMBLY 2 HOMOLOG, MITOCHONDRIAL"/>
    <property type="match status" value="1"/>
</dbReference>
<evidence type="ECO:0000256" key="2">
    <source>
        <dbReference type="ARBA" id="ARBA00005151"/>
    </source>
</evidence>
<proteinExistence type="inferred from homology"/>
<dbReference type="Pfam" id="PF01521">
    <property type="entry name" value="Fe-S_biosyn"/>
    <property type="match status" value="1"/>
</dbReference>
<evidence type="ECO:0000256" key="3">
    <source>
        <dbReference type="ARBA" id="ARBA00006718"/>
    </source>
</evidence>
<keyword evidence="4" id="KW-0004">4Fe-4S</keyword>
<evidence type="ECO:0000256" key="1">
    <source>
        <dbReference type="ARBA" id="ARBA00004173"/>
    </source>
</evidence>
<protein>
    <recommendedName>
        <fullName evidence="9">Core domain-containing protein</fullName>
    </recommendedName>
</protein>
<dbReference type="GO" id="GO:0051537">
    <property type="term" value="F:2 iron, 2 sulfur cluster binding"/>
    <property type="evidence" value="ECO:0007669"/>
    <property type="project" value="TreeGrafter"/>
</dbReference>
<feature type="region of interest" description="Disordered" evidence="8">
    <location>
        <begin position="64"/>
        <end position="84"/>
    </location>
</feature>
<dbReference type="Gene3D" id="2.60.300.12">
    <property type="entry name" value="HesB-like domain"/>
    <property type="match status" value="1"/>
</dbReference>
<comment type="pathway">
    <text evidence="2">Cofactor biosynthesis; iron-sulfur cluster biosynthesis.</text>
</comment>
<organism evidence="10">
    <name type="scientific">Ditylum brightwellii</name>
    <dbReference type="NCBI Taxonomy" id="49249"/>
    <lineage>
        <taxon>Eukaryota</taxon>
        <taxon>Sar</taxon>
        <taxon>Stramenopiles</taxon>
        <taxon>Ochrophyta</taxon>
        <taxon>Bacillariophyta</taxon>
        <taxon>Mediophyceae</taxon>
        <taxon>Lithodesmiophycidae</taxon>
        <taxon>Lithodesmiales</taxon>
        <taxon>Lithodesmiaceae</taxon>
        <taxon>Ditylum</taxon>
    </lineage>
</organism>
<comment type="subcellular location">
    <subcellularLocation>
        <location evidence="1">Mitochondrion</location>
    </subcellularLocation>
</comment>
<keyword evidence="5" id="KW-0479">Metal-binding</keyword>
<dbReference type="InterPro" id="IPR035903">
    <property type="entry name" value="HesB-like_dom_sf"/>
</dbReference>
<dbReference type="NCBIfam" id="TIGR00049">
    <property type="entry name" value="iron-sulfur cluster assembly accessory protein"/>
    <property type="match status" value="1"/>
</dbReference>
<evidence type="ECO:0000256" key="7">
    <source>
        <dbReference type="ARBA" id="ARBA00023128"/>
    </source>
</evidence>
<dbReference type="GO" id="GO:0005506">
    <property type="term" value="F:iron ion binding"/>
    <property type="evidence" value="ECO:0007669"/>
    <property type="project" value="TreeGrafter"/>
</dbReference>
<accession>A0A6U3Z0J3</accession>
<keyword evidence="6" id="KW-0408">Iron</keyword>
<dbReference type="EMBL" id="HBGN01037376">
    <property type="protein sequence ID" value="CAD9355363.1"/>
    <property type="molecule type" value="Transcribed_RNA"/>
</dbReference>
<dbReference type="PANTHER" id="PTHR43011:SF1">
    <property type="entry name" value="IRON-SULFUR CLUSTER ASSEMBLY 2 HOMOLOG, MITOCHONDRIAL"/>
    <property type="match status" value="1"/>
</dbReference>
<evidence type="ECO:0000259" key="9">
    <source>
        <dbReference type="Pfam" id="PF01521"/>
    </source>
</evidence>
<dbReference type="FunFam" id="2.60.300.12:FF:000006">
    <property type="entry name" value="Iron-sulfur cluster assembly 2 mitochondrial"/>
    <property type="match status" value="1"/>
</dbReference>
<keyword evidence="7" id="KW-0496">Mitochondrion</keyword>
<feature type="domain" description="Core" evidence="9">
    <location>
        <begin position="88"/>
        <end position="202"/>
    </location>
</feature>
<keyword evidence="4" id="KW-0411">Iron-sulfur</keyword>
<evidence type="ECO:0000313" key="10">
    <source>
        <dbReference type="EMBL" id="CAD9355363.1"/>
    </source>
</evidence>
<sequence>MSSRPTQQILRHLYRHGHVTKAPSFRATRMVVSTNMSVFTQRTRSRSMVTITKTKVGEMSDPINVTTTTATSNPTPPTTTTSNEEEVIITSSCAARIKQLSKSRSESDLYLRIYVDAGGCSGFQYKFNLESNDPSSPSYNAEDGGIDPDEDVVFVKDDERVVIDQSSLDFLKGSTVDYVQEMIKSSFEVRENPNSENACGCGSSFAVKKFELNPALD</sequence>
<dbReference type="GO" id="GO:0016226">
    <property type="term" value="P:iron-sulfur cluster assembly"/>
    <property type="evidence" value="ECO:0007669"/>
    <property type="project" value="InterPro"/>
</dbReference>
<reference evidence="10" key="1">
    <citation type="submission" date="2021-01" db="EMBL/GenBank/DDBJ databases">
        <authorList>
            <person name="Corre E."/>
            <person name="Pelletier E."/>
            <person name="Niang G."/>
            <person name="Scheremetjew M."/>
            <person name="Finn R."/>
            <person name="Kale V."/>
            <person name="Holt S."/>
            <person name="Cochrane G."/>
            <person name="Meng A."/>
            <person name="Brown T."/>
            <person name="Cohen L."/>
        </authorList>
    </citation>
    <scope>NUCLEOTIDE SEQUENCE</scope>
    <source>
        <strain evidence="10">Pop2</strain>
    </source>
</reference>
<gene>
    <name evidence="10" type="ORF">DBRI1063_LOCUS23959</name>
</gene>
<dbReference type="AlphaFoldDB" id="A0A6U3Z0J3"/>
<dbReference type="GO" id="GO:0120510">
    <property type="term" value="C:mitochondrial [4Fe-4S] assembly complex"/>
    <property type="evidence" value="ECO:0007669"/>
    <property type="project" value="UniProtKB-ARBA"/>
</dbReference>
<dbReference type="InterPro" id="IPR016092">
    <property type="entry name" value="ATAP"/>
</dbReference>
<dbReference type="InterPro" id="IPR000361">
    <property type="entry name" value="ATAP_core_dom"/>
</dbReference>
<feature type="compositionally biased region" description="Low complexity" evidence="8">
    <location>
        <begin position="66"/>
        <end position="82"/>
    </location>
</feature>
<dbReference type="SUPFAM" id="SSF89360">
    <property type="entry name" value="HesB-like domain"/>
    <property type="match status" value="1"/>
</dbReference>
<name>A0A6U3Z0J3_9STRA</name>
<comment type="similarity">
    <text evidence="3">Belongs to the HesB/IscA family.</text>
</comment>
<evidence type="ECO:0000256" key="8">
    <source>
        <dbReference type="SAM" id="MobiDB-lite"/>
    </source>
</evidence>
<dbReference type="GO" id="GO:0051539">
    <property type="term" value="F:4 iron, 4 sulfur cluster binding"/>
    <property type="evidence" value="ECO:0007669"/>
    <property type="project" value="UniProtKB-KW"/>
</dbReference>
<evidence type="ECO:0000256" key="4">
    <source>
        <dbReference type="ARBA" id="ARBA00022485"/>
    </source>
</evidence>